<sequence>MSSLDRPARRHIRAKAVLTSSTSQDGIANCAPAISSAEAAAIASSSAMASRPPASSTAFMGLDPLSAEPDAVFEKLHVKAAEEFEQSVRDAYQESQAALRSLVSTQYPEMLGTASSVIEMAGSSRRLLQHITTFRDTALAPEPLGPSKLEKGKAREDDIAAETEIYRLAAATKVVDELPAFGRDFLSRRRAHPFTLHAAWAYMVGRTAWGYLSERTKMLAGSEAAVLFPSLVNKREELAALRTEVIQTCTKQLEQDLISYTAMMSHSIAMVLLDHARPSEMLQFVLGLRKRALAAMSYAGDTIDAVEARHGTEVPPHARLSARTIIDKISTKASLMNFLPDEIVKYCPFVDFSGAGTSQEEFDRALSQICTWSEDVISTCWQEQGLQSMFAGLATVADISSVAAAIFSYTSEVKQILRTSLHAGGDRTDAIHHTVDQSVDAFRSAAQRVLDERLVGLYRERLDDIARSFTYECDALTLEEPPDLIQWLLADGQGASLDDRLCGHTPAVRRVLAHAEQQASDVAQQMQRFWEDAPRSKEHSGHLEHLRKQFANSVTALFDSLASALQKIPRSANNILFAHHAVASIGAGSAA</sequence>
<evidence type="ECO:0000256" key="3">
    <source>
        <dbReference type="ARBA" id="ARBA00020978"/>
    </source>
</evidence>
<organism evidence="8 9">
    <name type="scientific">Tilletiaria anomala (strain ATCC 24038 / CBS 436.72 / UBC 951)</name>
    <dbReference type="NCBI Taxonomy" id="1037660"/>
    <lineage>
        <taxon>Eukaryota</taxon>
        <taxon>Fungi</taxon>
        <taxon>Dikarya</taxon>
        <taxon>Basidiomycota</taxon>
        <taxon>Ustilaginomycotina</taxon>
        <taxon>Exobasidiomycetes</taxon>
        <taxon>Georgefischeriales</taxon>
        <taxon>Tilletiariaceae</taxon>
        <taxon>Tilletiaria</taxon>
    </lineage>
</organism>
<comment type="caution">
    <text evidence="8">The sequence shown here is derived from an EMBL/GenBank/DDBJ whole genome shotgun (WGS) entry which is preliminary data.</text>
</comment>
<dbReference type="Proteomes" id="UP000027361">
    <property type="component" value="Unassembled WGS sequence"/>
</dbReference>
<evidence type="ECO:0000256" key="2">
    <source>
        <dbReference type="ARBA" id="ARBA00006653"/>
    </source>
</evidence>
<gene>
    <name evidence="8" type="ORF">K437DRAFT_262579</name>
</gene>
<dbReference type="PANTHER" id="PTHR31658">
    <property type="entry name" value="CONSERVED OLIGOMERIC GOLGI COMPLEX SUBUNIT 1"/>
    <property type="match status" value="1"/>
</dbReference>
<keyword evidence="9" id="KW-1185">Reference proteome</keyword>
<dbReference type="STRING" id="1037660.A0A066W2L6"/>
<evidence type="ECO:0000313" key="9">
    <source>
        <dbReference type="Proteomes" id="UP000027361"/>
    </source>
</evidence>
<dbReference type="AlphaFoldDB" id="A0A066W2L6"/>
<dbReference type="OrthoDB" id="46189at2759"/>
<dbReference type="GO" id="GO:0006891">
    <property type="term" value="P:intra-Golgi vesicle-mediated transport"/>
    <property type="evidence" value="ECO:0007669"/>
    <property type="project" value="InterPro"/>
</dbReference>
<comment type="subcellular location">
    <subcellularLocation>
        <location evidence="1">Golgi apparatus membrane</location>
        <topology evidence="1">Peripheral membrane protein</topology>
    </subcellularLocation>
</comment>
<dbReference type="InParanoid" id="A0A066W2L6"/>
<dbReference type="HOGENOM" id="CLU_461646_0_0_1"/>
<dbReference type="EMBL" id="JMSN01000033">
    <property type="protein sequence ID" value="KDN46788.1"/>
    <property type="molecule type" value="Genomic_DNA"/>
</dbReference>
<name>A0A066W2L6_TILAU</name>
<dbReference type="PANTHER" id="PTHR31658:SF0">
    <property type="entry name" value="CONSERVED OLIGOMERIC GOLGI COMPLEX SUBUNIT 1"/>
    <property type="match status" value="1"/>
</dbReference>
<proteinExistence type="inferred from homology"/>
<keyword evidence="7" id="KW-0472">Membrane</keyword>
<evidence type="ECO:0000256" key="1">
    <source>
        <dbReference type="ARBA" id="ARBA00004395"/>
    </source>
</evidence>
<dbReference type="InterPro" id="IPR033370">
    <property type="entry name" value="COG1"/>
</dbReference>
<dbReference type="GO" id="GO:0000139">
    <property type="term" value="C:Golgi membrane"/>
    <property type="evidence" value="ECO:0007669"/>
    <property type="project" value="UniProtKB-SubCell"/>
</dbReference>
<comment type="similarity">
    <text evidence="2">Belongs to the COG1 family.</text>
</comment>
<dbReference type="GO" id="GO:0017119">
    <property type="term" value="C:Golgi transport complex"/>
    <property type="evidence" value="ECO:0007669"/>
    <property type="project" value="InterPro"/>
</dbReference>
<evidence type="ECO:0000256" key="6">
    <source>
        <dbReference type="ARBA" id="ARBA00023034"/>
    </source>
</evidence>
<evidence type="ECO:0000256" key="7">
    <source>
        <dbReference type="ARBA" id="ARBA00023136"/>
    </source>
</evidence>
<reference evidence="8 9" key="1">
    <citation type="submission" date="2014-05" db="EMBL/GenBank/DDBJ databases">
        <title>Draft genome sequence of a rare smut relative, Tilletiaria anomala UBC 951.</title>
        <authorList>
            <consortium name="DOE Joint Genome Institute"/>
            <person name="Toome M."/>
            <person name="Kuo A."/>
            <person name="Henrissat B."/>
            <person name="Lipzen A."/>
            <person name="Tritt A."/>
            <person name="Yoshinaga Y."/>
            <person name="Zane M."/>
            <person name="Barry K."/>
            <person name="Grigoriev I.V."/>
            <person name="Spatafora J.W."/>
            <person name="Aimea M.C."/>
        </authorList>
    </citation>
    <scope>NUCLEOTIDE SEQUENCE [LARGE SCALE GENOMIC DNA]</scope>
    <source>
        <strain evidence="8 9">UBC 951</strain>
    </source>
</reference>
<keyword evidence="6" id="KW-0333">Golgi apparatus</keyword>
<dbReference type="GO" id="GO:0015031">
    <property type="term" value="P:protein transport"/>
    <property type="evidence" value="ECO:0007669"/>
    <property type="project" value="UniProtKB-KW"/>
</dbReference>
<protein>
    <recommendedName>
        <fullName evidence="3">Conserved oligomeric Golgi complex subunit 1</fullName>
    </recommendedName>
</protein>
<keyword evidence="4" id="KW-0813">Transport</keyword>
<keyword evidence="5" id="KW-0653">Protein transport</keyword>
<dbReference type="RefSeq" id="XP_013243654.1">
    <property type="nucleotide sequence ID" value="XM_013388200.1"/>
</dbReference>
<accession>A0A066W2L6</accession>
<dbReference type="GeneID" id="25265640"/>
<evidence type="ECO:0000256" key="5">
    <source>
        <dbReference type="ARBA" id="ARBA00022927"/>
    </source>
</evidence>
<evidence type="ECO:0000256" key="4">
    <source>
        <dbReference type="ARBA" id="ARBA00022448"/>
    </source>
</evidence>
<evidence type="ECO:0000313" key="8">
    <source>
        <dbReference type="EMBL" id="KDN46788.1"/>
    </source>
</evidence>